<dbReference type="GO" id="GO:0050510">
    <property type="term" value="F:N-acetylgalactosaminyl-proteoglycan 3-beta-glucuronosyltransferase activity"/>
    <property type="evidence" value="ECO:0007669"/>
    <property type="project" value="UniProtKB-EC"/>
</dbReference>
<feature type="transmembrane region" description="Helical" evidence="1">
    <location>
        <begin position="244"/>
        <end position="272"/>
    </location>
</feature>
<dbReference type="RefSeq" id="WP_041985651.1">
    <property type="nucleotide sequence ID" value="NZ_JBIUQU010000015.1"/>
</dbReference>
<feature type="domain" description="Glycosyltransferase 2-like" evidence="3">
    <location>
        <begin position="159"/>
        <end position="276"/>
    </location>
</feature>
<evidence type="ECO:0000259" key="3">
    <source>
        <dbReference type="Pfam" id="PF13632"/>
    </source>
</evidence>
<feature type="domain" description="Glycosyltransferase 2-like" evidence="2">
    <location>
        <begin position="8"/>
        <end position="130"/>
    </location>
</feature>
<dbReference type="EMBL" id="CDOK01000098">
    <property type="protein sequence ID" value="CEN49052.1"/>
    <property type="molecule type" value="Genomic_DNA"/>
</dbReference>
<keyword evidence="4" id="KW-0328">Glycosyltransferase</keyword>
<evidence type="ECO:0000313" key="5">
    <source>
        <dbReference type="Proteomes" id="UP000039370"/>
    </source>
</evidence>
<dbReference type="InterPro" id="IPR029044">
    <property type="entry name" value="Nucleotide-diphossugar_trans"/>
</dbReference>
<dbReference type="AlphaFoldDB" id="A0A0B7IGD7"/>
<dbReference type="SUPFAM" id="SSF53448">
    <property type="entry name" value="Nucleotide-diphospho-sugar transferases"/>
    <property type="match status" value="1"/>
</dbReference>
<evidence type="ECO:0000256" key="1">
    <source>
        <dbReference type="SAM" id="Phobius"/>
    </source>
</evidence>
<name>A0A0B7IGD7_9FLAO</name>
<protein>
    <submittedName>
        <fullName evidence="4">Putative glycosyltransferase</fullName>
        <ecNumber evidence="4">2.4.1.226</ecNumber>
    </submittedName>
</protein>
<gene>
    <name evidence="4" type="ORF">CCAN11_1870011</name>
</gene>
<evidence type="ECO:0000313" key="4">
    <source>
        <dbReference type="EMBL" id="CEN49052.1"/>
    </source>
</evidence>
<accession>A0A0B7IGD7</accession>
<keyword evidence="1" id="KW-0812">Transmembrane</keyword>
<dbReference type="InterPro" id="IPR001173">
    <property type="entry name" value="Glyco_trans_2-like"/>
</dbReference>
<feature type="transmembrane region" description="Helical" evidence="1">
    <location>
        <begin position="292"/>
        <end position="314"/>
    </location>
</feature>
<dbReference type="Pfam" id="PF00535">
    <property type="entry name" value="Glycos_transf_2"/>
    <property type="match status" value="1"/>
</dbReference>
<dbReference type="PANTHER" id="PTHR22916">
    <property type="entry name" value="GLYCOSYLTRANSFERASE"/>
    <property type="match status" value="1"/>
</dbReference>
<dbReference type="PANTHER" id="PTHR22916:SF64">
    <property type="entry name" value="TRANSFERASE, PUTATIVE-RELATED"/>
    <property type="match status" value="1"/>
</dbReference>
<sequence>MQKPLKYSFIIPVFNRPDEIEELLESITKQTYDSDFEVVVVEDGSQISAEQVCLKYADKLHITYLAKPNTGPGDSRNYGMQKARYDYFIILDSDCLLPEHYLEAVDSYLQKHFVDCFGGADAAHADFSDIQKAINFVMTSFLTTGGIRGSKKGVQRFEPRSFNMGLSRKGYEATNGFGKIHPGEDPDLVIRLWKKGFQTAFIEDAFVYHKRRISWEKFRKQVSKFGQTRPILNHWHPHTRKITFWLPALFSLGLITALIGTLWGCFAGLYLYGAYFILIAWHSTRLNRSLRIGLLSVWALLIQFFGYGFGFLYVTFRLLFCRQSPEVLFPHLFFK</sequence>
<keyword evidence="1" id="KW-0472">Membrane</keyword>
<keyword evidence="1" id="KW-1133">Transmembrane helix</keyword>
<organism evidence="4 5">
    <name type="scientific">Capnocytophaga canimorsus</name>
    <dbReference type="NCBI Taxonomy" id="28188"/>
    <lineage>
        <taxon>Bacteria</taxon>
        <taxon>Pseudomonadati</taxon>
        <taxon>Bacteroidota</taxon>
        <taxon>Flavobacteriia</taxon>
        <taxon>Flavobacteriales</taxon>
        <taxon>Flavobacteriaceae</taxon>
        <taxon>Capnocytophaga</taxon>
    </lineage>
</organism>
<reference evidence="5" key="1">
    <citation type="submission" date="2015-01" db="EMBL/GenBank/DDBJ databases">
        <authorList>
            <person name="MANFREDI Pablo"/>
        </authorList>
    </citation>
    <scope>NUCLEOTIDE SEQUENCE [LARGE SCALE GENOMIC DNA]</scope>
    <source>
        <strain evidence="5">Cc11</strain>
    </source>
</reference>
<dbReference type="Gene3D" id="3.90.550.10">
    <property type="entry name" value="Spore Coat Polysaccharide Biosynthesis Protein SpsA, Chain A"/>
    <property type="match status" value="1"/>
</dbReference>
<proteinExistence type="predicted"/>
<evidence type="ECO:0000259" key="2">
    <source>
        <dbReference type="Pfam" id="PF00535"/>
    </source>
</evidence>
<dbReference type="Proteomes" id="UP000039370">
    <property type="component" value="Unassembled WGS sequence"/>
</dbReference>
<keyword evidence="4" id="KW-0808">Transferase</keyword>
<dbReference type="EC" id="2.4.1.226" evidence="4"/>
<dbReference type="Pfam" id="PF13632">
    <property type="entry name" value="Glyco_trans_2_3"/>
    <property type="match status" value="1"/>
</dbReference>